<dbReference type="RefSeq" id="WP_124970155.1">
    <property type="nucleotide sequence ID" value="NZ_RQVS01000003.1"/>
</dbReference>
<evidence type="ECO:0000256" key="8">
    <source>
        <dbReference type="ARBA" id="ARBA00023146"/>
    </source>
</evidence>
<dbReference type="InterPro" id="IPR024107">
    <property type="entry name" value="Tyr-tRNA-ligase_bac_1"/>
</dbReference>
<protein>
    <recommendedName>
        <fullName evidence="11">Tyrosine--tRNA ligase</fullName>
        <ecNumber evidence="11">6.1.1.1</ecNumber>
    </recommendedName>
    <alternativeName>
        <fullName evidence="11">Tyrosyl-tRNA synthetase</fullName>
        <shortName evidence="11">TyrRS</shortName>
    </alternativeName>
</protein>
<comment type="catalytic activity">
    <reaction evidence="9 11">
        <text>tRNA(Tyr) + L-tyrosine + ATP = L-tyrosyl-tRNA(Tyr) + AMP + diphosphate + H(+)</text>
        <dbReference type="Rhea" id="RHEA:10220"/>
        <dbReference type="Rhea" id="RHEA-COMP:9706"/>
        <dbReference type="Rhea" id="RHEA-COMP:9707"/>
        <dbReference type="ChEBI" id="CHEBI:15378"/>
        <dbReference type="ChEBI" id="CHEBI:30616"/>
        <dbReference type="ChEBI" id="CHEBI:33019"/>
        <dbReference type="ChEBI" id="CHEBI:58315"/>
        <dbReference type="ChEBI" id="CHEBI:78442"/>
        <dbReference type="ChEBI" id="CHEBI:78536"/>
        <dbReference type="ChEBI" id="CHEBI:456215"/>
        <dbReference type="EC" id="6.1.1.1"/>
    </reaction>
</comment>
<dbReference type="InterPro" id="IPR024088">
    <property type="entry name" value="Tyr-tRNA-ligase_bac-type"/>
</dbReference>
<feature type="binding site" evidence="11">
    <location>
        <position position="184"/>
    </location>
    <ligand>
        <name>L-tyrosine</name>
        <dbReference type="ChEBI" id="CHEBI:58315"/>
    </ligand>
</feature>
<feature type="domain" description="Tyrosine--tRNA ligase SYY-like C-terminal" evidence="13">
    <location>
        <begin position="350"/>
        <end position="426"/>
    </location>
</feature>
<evidence type="ECO:0000256" key="9">
    <source>
        <dbReference type="ARBA" id="ARBA00048248"/>
    </source>
</evidence>
<comment type="subcellular location">
    <subcellularLocation>
        <location evidence="1 11">Cytoplasm</location>
    </subcellularLocation>
</comment>
<dbReference type="GO" id="GO:0003723">
    <property type="term" value="F:RNA binding"/>
    <property type="evidence" value="ECO:0007669"/>
    <property type="project" value="UniProtKB-KW"/>
</dbReference>
<feature type="short sequence motif" description="'HIGH' region" evidence="11">
    <location>
        <begin position="54"/>
        <end position="63"/>
    </location>
</feature>
<feature type="binding site" evidence="11">
    <location>
        <position position="49"/>
    </location>
    <ligand>
        <name>L-tyrosine</name>
        <dbReference type="ChEBI" id="CHEBI:58315"/>
    </ligand>
</feature>
<feature type="binding site" evidence="11">
    <location>
        <position position="188"/>
    </location>
    <ligand>
        <name>L-tyrosine</name>
        <dbReference type="ChEBI" id="CHEBI:58315"/>
    </ligand>
</feature>
<keyword evidence="2 11" id="KW-0963">Cytoplasm</keyword>
<dbReference type="InterPro" id="IPR014729">
    <property type="entry name" value="Rossmann-like_a/b/a_fold"/>
</dbReference>
<dbReference type="CDD" id="cd00805">
    <property type="entry name" value="TyrRS_core"/>
    <property type="match status" value="1"/>
</dbReference>
<dbReference type="OrthoDB" id="9804243at2"/>
<organism evidence="14 15">
    <name type="scientific">Gulosibacter macacae</name>
    <dbReference type="NCBI Taxonomy" id="2488791"/>
    <lineage>
        <taxon>Bacteria</taxon>
        <taxon>Bacillati</taxon>
        <taxon>Actinomycetota</taxon>
        <taxon>Actinomycetes</taxon>
        <taxon>Micrococcales</taxon>
        <taxon>Microbacteriaceae</taxon>
        <taxon>Gulosibacter</taxon>
    </lineage>
</organism>
<comment type="subunit">
    <text evidence="11">Homodimer.</text>
</comment>
<dbReference type="Pfam" id="PF22421">
    <property type="entry name" value="SYY_C-terminal"/>
    <property type="match status" value="1"/>
</dbReference>
<keyword evidence="8 11" id="KW-0030">Aminoacyl-tRNA synthetase</keyword>
<evidence type="ECO:0000256" key="11">
    <source>
        <dbReference type="HAMAP-Rule" id="MF_02006"/>
    </source>
</evidence>
<comment type="similarity">
    <text evidence="10 11">Belongs to the class-I aminoacyl-tRNA synthetase family. TyrS type 1 subfamily.</text>
</comment>
<dbReference type="EC" id="6.1.1.1" evidence="11"/>
<accession>A0A3P3W2W8</accession>
<dbReference type="PROSITE" id="PS50889">
    <property type="entry name" value="S4"/>
    <property type="match status" value="1"/>
</dbReference>
<evidence type="ECO:0000256" key="6">
    <source>
        <dbReference type="ARBA" id="ARBA00022884"/>
    </source>
</evidence>
<feature type="short sequence motif" description="'KMSKS' region" evidence="11">
    <location>
        <begin position="244"/>
        <end position="248"/>
    </location>
</feature>
<dbReference type="CDD" id="cd00165">
    <property type="entry name" value="S4"/>
    <property type="match status" value="1"/>
</dbReference>
<gene>
    <name evidence="11" type="primary">tyrS</name>
    <name evidence="14" type="ORF">EG850_03780</name>
</gene>
<evidence type="ECO:0000256" key="3">
    <source>
        <dbReference type="ARBA" id="ARBA00022598"/>
    </source>
</evidence>
<dbReference type="Pfam" id="PF00579">
    <property type="entry name" value="tRNA-synt_1b"/>
    <property type="match status" value="1"/>
</dbReference>
<dbReference type="SUPFAM" id="SSF55174">
    <property type="entry name" value="Alpha-L RNA-binding motif"/>
    <property type="match status" value="1"/>
</dbReference>
<dbReference type="GO" id="GO:0042803">
    <property type="term" value="F:protein homodimerization activity"/>
    <property type="evidence" value="ECO:0007669"/>
    <property type="project" value="UniProtKB-ARBA"/>
</dbReference>
<dbReference type="GO" id="GO:0005524">
    <property type="term" value="F:ATP binding"/>
    <property type="evidence" value="ECO:0007669"/>
    <property type="project" value="UniProtKB-UniRule"/>
</dbReference>
<dbReference type="Gene3D" id="3.40.50.620">
    <property type="entry name" value="HUPs"/>
    <property type="match status" value="1"/>
</dbReference>
<evidence type="ECO:0000313" key="15">
    <source>
        <dbReference type="Proteomes" id="UP000274391"/>
    </source>
</evidence>
<evidence type="ECO:0000256" key="4">
    <source>
        <dbReference type="ARBA" id="ARBA00022741"/>
    </source>
</evidence>
<dbReference type="Proteomes" id="UP000274391">
    <property type="component" value="Unassembled WGS sequence"/>
</dbReference>
<dbReference type="SUPFAM" id="SSF52374">
    <property type="entry name" value="Nucleotidylyl transferase"/>
    <property type="match status" value="1"/>
</dbReference>
<keyword evidence="4 11" id="KW-0547">Nucleotide-binding</keyword>
<evidence type="ECO:0000256" key="12">
    <source>
        <dbReference type="PROSITE-ProRule" id="PRU00182"/>
    </source>
</evidence>
<dbReference type="GO" id="GO:0004831">
    <property type="term" value="F:tyrosine-tRNA ligase activity"/>
    <property type="evidence" value="ECO:0007669"/>
    <property type="project" value="UniProtKB-UniRule"/>
</dbReference>
<dbReference type="EMBL" id="RQVS01000003">
    <property type="protein sequence ID" value="RRJ87979.1"/>
    <property type="molecule type" value="Genomic_DNA"/>
</dbReference>
<dbReference type="AlphaFoldDB" id="A0A3P3W2W8"/>
<dbReference type="FunFam" id="3.40.50.620:FF:000008">
    <property type="entry name" value="Tyrosine--tRNA ligase"/>
    <property type="match status" value="1"/>
</dbReference>
<feature type="binding site" evidence="11">
    <location>
        <position position="247"/>
    </location>
    <ligand>
        <name>ATP</name>
        <dbReference type="ChEBI" id="CHEBI:30616"/>
    </ligand>
</feature>
<dbReference type="GO" id="GO:0006437">
    <property type="term" value="P:tyrosyl-tRNA aminoacylation"/>
    <property type="evidence" value="ECO:0007669"/>
    <property type="project" value="UniProtKB-UniRule"/>
</dbReference>
<evidence type="ECO:0000256" key="7">
    <source>
        <dbReference type="ARBA" id="ARBA00022917"/>
    </source>
</evidence>
<dbReference type="GO" id="GO:0005829">
    <property type="term" value="C:cytosol"/>
    <property type="evidence" value="ECO:0007669"/>
    <property type="project" value="TreeGrafter"/>
</dbReference>
<keyword evidence="7 11" id="KW-0648">Protein biosynthesis</keyword>
<evidence type="ECO:0000256" key="1">
    <source>
        <dbReference type="ARBA" id="ARBA00004496"/>
    </source>
</evidence>
<dbReference type="HAMAP" id="MF_02006">
    <property type="entry name" value="Tyr_tRNA_synth_type1"/>
    <property type="match status" value="1"/>
</dbReference>
<evidence type="ECO:0000256" key="10">
    <source>
        <dbReference type="ARBA" id="ARBA00060965"/>
    </source>
</evidence>
<name>A0A3P3W2W8_9MICO</name>
<dbReference type="InterPro" id="IPR002307">
    <property type="entry name" value="Tyr-tRNA-ligase"/>
</dbReference>
<dbReference type="PANTHER" id="PTHR11766">
    <property type="entry name" value="TYROSYL-TRNA SYNTHETASE"/>
    <property type="match status" value="1"/>
</dbReference>
<proteinExistence type="inferred from homology"/>
<dbReference type="InterPro" id="IPR054608">
    <property type="entry name" value="SYY-like_C"/>
</dbReference>
<dbReference type="NCBIfam" id="TIGR00234">
    <property type="entry name" value="tyrS"/>
    <property type="match status" value="1"/>
</dbReference>
<dbReference type="PRINTS" id="PR01040">
    <property type="entry name" value="TRNASYNTHTYR"/>
</dbReference>
<keyword evidence="15" id="KW-1185">Reference proteome</keyword>
<reference evidence="14 15" key="1">
    <citation type="submission" date="2018-11" db="EMBL/GenBank/DDBJ databases">
        <title>YIM 102482-1 draft genome.</title>
        <authorList>
            <person name="Li G."/>
            <person name="Jiang Y."/>
        </authorList>
    </citation>
    <scope>NUCLEOTIDE SEQUENCE [LARGE SCALE GENOMIC DNA]</scope>
    <source>
        <strain evidence="14 15">YIM 102482-1</strain>
    </source>
</reference>
<evidence type="ECO:0000259" key="13">
    <source>
        <dbReference type="Pfam" id="PF22421"/>
    </source>
</evidence>
<keyword evidence="5 11" id="KW-0067">ATP-binding</keyword>
<keyword evidence="3 11" id="KW-0436">Ligase</keyword>
<sequence>MTVRDLSWQRNDPSFDHIIDELEWRGFIHVSTDLDALRARLDEGPITYYCGFDPTASSLHLGHLVQLLLLRRLQLAGNNPIGLVGGSTGLIGDPRPTAERTLNSRETVAEWVAGLRSQIEGYLDFGGEHPARMANNLDWTADLSALDFLREIGKHFRVGQMLKKDAVSARLNSEAGISYTEFSYQILQAFDFLQLNRIYGLEMQTGGSDQWGNLTAGVDLIRRMDGKSVHALGTPLITNSDGTKFGKSEGNAIWIDGDLTSPYAFYQFWLNTDDRDVIDRLKIFTFFNRDEIAEFATKVENEPFKREAQRALAEAVCTLVHGAEATQAAIDASAALFGQGDLRALDAVTLQQAIAELPNTESTLGAEVAEVLVATEVAKSLGEARRAIAQGGVSLNNEKVDDERRVLEAGDLLPGNTVVIRRGKKTLVGAMVSGN</sequence>
<evidence type="ECO:0000256" key="2">
    <source>
        <dbReference type="ARBA" id="ARBA00022490"/>
    </source>
</evidence>
<evidence type="ECO:0000256" key="5">
    <source>
        <dbReference type="ARBA" id="ARBA00022840"/>
    </source>
</evidence>
<comment type="function">
    <text evidence="11">Catalyzes the attachment of tyrosine to tRNA(Tyr) in a two-step reaction: tyrosine is first activated by ATP to form Tyr-AMP and then transferred to the acceptor end of tRNA(Tyr).</text>
</comment>
<dbReference type="InterPro" id="IPR002305">
    <property type="entry name" value="aa-tRNA-synth_Ic"/>
</dbReference>
<dbReference type="PANTHER" id="PTHR11766:SF0">
    <property type="entry name" value="TYROSINE--TRNA LIGASE, MITOCHONDRIAL"/>
    <property type="match status" value="1"/>
</dbReference>
<dbReference type="InterPro" id="IPR036986">
    <property type="entry name" value="S4_RNA-bd_sf"/>
</dbReference>
<dbReference type="FunFam" id="1.10.240.10:FF:000001">
    <property type="entry name" value="Tyrosine--tRNA ligase"/>
    <property type="match status" value="1"/>
</dbReference>
<keyword evidence="6 12" id="KW-0694">RNA-binding</keyword>
<comment type="caution">
    <text evidence="14">The sequence shown here is derived from an EMBL/GenBank/DDBJ whole genome shotgun (WGS) entry which is preliminary data.</text>
</comment>
<dbReference type="Gene3D" id="3.10.290.10">
    <property type="entry name" value="RNA-binding S4 domain"/>
    <property type="match status" value="1"/>
</dbReference>
<dbReference type="Gene3D" id="1.10.240.10">
    <property type="entry name" value="Tyrosyl-Transfer RNA Synthetase"/>
    <property type="match status" value="1"/>
</dbReference>
<evidence type="ECO:0000313" key="14">
    <source>
        <dbReference type="EMBL" id="RRJ87979.1"/>
    </source>
</evidence>